<feature type="transmembrane region" description="Helical" evidence="1">
    <location>
        <begin position="35"/>
        <end position="55"/>
    </location>
</feature>
<evidence type="ECO:0000313" key="2">
    <source>
        <dbReference type="EMBL" id="TWT88126.1"/>
    </source>
</evidence>
<organism evidence="2 3">
    <name type="scientific">Pseudobythopirellula maris</name>
    <dbReference type="NCBI Taxonomy" id="2527991"/>
    <lineage>
        <taxon>Bacteria</taxon>
        <taxon>Pseudomonadati</taxon>
        <taxon>Planctomycetota</taxon>
        <taxon>Planctomycetia</taxon>
        <taxon>Pirellulales</taxon>
        <taxon>Lacipirellulaceae</taxon>
        <taxon>Pseudobythopirellula</taxon>
    </lineage>
</organism>
<comment type="caution">
    <text evidence="2">The sequence shown here is derived from an EMBL/GenBank/DDBJ whole genome shotgun (WGS) entry which is preliminary data.</text>
</comment>
<dbReference type="RefSeq" id="WP_146398919.1">
    <property type="nucleotide sequence ID" value="NZ_SJPQ01000002.1"/>
</dbReference>
<sequence>MQEFYRQVRDCRWLIAGVLATSLPLAYYYSPWCLLYTPALFALLAFRATIITMVGDENRR</sequence>
<keyword evidence="3" id="KW-1185">Reference proteome</keyword>
<keyword evidence="1" id="KW-0472">Membrane</keyword>
<keyword evidence="1" id="KW-0812">Transmembrane</keyword>
<protein>
    <submittedName>
        <fullName evidence="2">Uncharacterized protein</fullName>
    </submittedName>
</protein>
<gene>
    <name evidence="2" type="ORF">Mal64_15980</name>
</gene>
<dbReference type="EMBL" id="SJPQ01000002">
    <property type="protein sequence ID" value="TWT88126.1"/>
    <property type="molecule type" value="Genomic_DNA"/>
</dbReference>
<keyword evidence="1" id="KW-1133">Transmembrane helix</keyword>
<reference evidence="2 3" key="1">
    <citation type="submission" date="2019-02" db="EMBL/GenBank/DDBJ databases">
        <title>Deep-cultivation of Planctomycetes and their phenomic and genomic characterization uncovers novel biology.</title>
        <authorList>
            <person name="Wiegand S."/>
            <person name="Jogler M."/>
            <person name="Boedeker C."/>
            <person name="Pinto D."/>
            <person name="Vollmers J."/>
            <person name="Rivas-Marin E."/>
            <person name="Kohn T."/>
            <person name="Peeters S.H."/>
            <person name="Heuer A."/>
            <person name="Rast P."/>
            <person name="Oberbeckmann S."/>
            <person name="Bunk B."/>
            <person name="Jeske O."/>
            <person name="Meyerdierks A."/>
            <person name="Storesund J.E."/>
            <person name="Kallscheuer N."/>
            <person name="Luecker S."/>
            <person name="Lage O.M."/>
            <person name="Pohl T."/>
            <person name="Merkel B.J."/>
            <person name="Hornburger P."/>
            <person name="Mueller R.-W."/>
            <person name="Bruemmer F."/>
            <person name="Labrenz M."/>
            <person name="Spormann A.M."/>
            <person name="Op Den Camp H."/>
            <person name="Overmann J."/>
            <person name="Amann R."/>
            <person name="Jetten M.S.M."/>
            <person name="Mascher T."/>
            <person name="Medema M.H."/>
            <person name="Devos D.P."/>
            <person name="Kaster A.-K."/>
            <person name="Ovreas L."/>
            <person name="Rohde M."/>
            <person name="Galperin M.Y."/>
            <person name="Jogler C."/>
        </authorList>
    </citation>
    <scope>NUCLEOTIDE SEQUENCE [LARGE SCALE GENOMIC DNA]</scope>
    <source>
        <strain evidence="2 3">Mal64</strain>
    </source>
</reference>
<evidence type="ECO:0000256" key="1">
    <source>
        <dbReference type="SAM" id="Phobius"/>
    </source>
</evidence>
<name>A0A5C5ZM15_9BACT</name>
<evidence type="ECO:0000313" key="3">
    <source>
        <dbReference type="Proteomes" id="UP000315440"/>
    </source>
</evidence>
<proteinExistence type="predicted"/>
<dbReference type="AlphaFoldDB" id="A0A5C5ZM15"/>
<feature type="transmembrane region" description="Helical" evidence="1">
    <location>
        <begin position="12"/>
        <end position="29"/>
    </location>
</feature>
<accession>A0A5C5ZM15</accession>
<dbReference type="Proteomes" id="UP000315440">
    <property type="component" value="Unassembled WGS sequence"/>
</dbReference>